<keyword evidence="9 17" id="KW-0547">Nucleotide-binding</keyword>
<evidence type="ECO:0000256" key="2">
    <source>
        <dbReference type="ARBA" id="ARBA00004496"/>
    </source>
</evidence>
<gene>
    <name evidence="17 21" type="primary">murD</name>
    <name evidence="21" type="ORF">GTO91_04455</name>
</gene>
<comment type="caution">
    <text evidence="21">The sequence shown here is derived from an EMBL/GenBank/DDBJ whole genome shotgun (WGS) entry which is preliminary data.</text>
</comment>
<dbReference type="Gene3D" id="3.90.190.20">
    <property type="entry name" value="Mur ligase, C-terminal domain"/>
    <property type="match status" value="1"/>
</dbReference>
<evidence type="ECO:0000256" key="3">
    <source>
        <dbReference type="ARBA" id="ARBA00004752"/>
    </source>
</evidence>
<evidence type="ECO:0000256" key="7">
    <source>
        <dbReference type="ARBA" id="ARBA00022490"/>
    </source>
</evidence>
<dbReference type="PANTHER" id="PTHR43692:SF1">
    <property type="entry name" value="UDP-N-ACETYLMURAMOYLALANINE--D-GLUTAMATE LIGASE"/>
    <property type="match status" value="1"/>
</dbReference>
<dbReference type="GO" id="GO:0009252">
    <property type="term" value="P:peptidoglycan biosynthetic process"/>
    <property type="evidence" value="ECO:0007669"/>
    <property type="project" value="UniProtKB-UniRule"/>
</dbReference>
<dbReference type="HAMAP" id="MF_00639">
    <property type="entry name" value="MurD"/>
    <property type="match status" value="1"/>
</dbReference>
<dbReference type="InterPro" id="IPR013221">
    <property type="entry name" value="Mur_ligase_cen"/>
</dbReference>
<keyword evidence="12 17" id="KW-0573">Peptidoglycan synthesis</keyword>
<dbReference type="GO" id="GO:0008764">
    <property type="term" value="F:UDP-N-acetylmuramoylalanine-D-glutamate ligase activity"/>
    <property type="evidence" value="ECO:0007669"/>
    <property type="project" value="UniProtKB-UniRule"/>
</dbReference>
<dbReference type="InterPro" id="IPR005762">
    <property type="entry name" value="MurD"/>
</dbReference>
<evidence type="ECO:0000313" key="21">
    <source>
        <dbReference type="EMBL" id="MZP28961.1"/>
    </source>
</evidence>
<reference evidence="21 22" key="1">
    <citation type="submission" date="2020-01" db="EMBL/GenBank/DDBJ databases">
        <title>Whole-genome sequence of Heliobacterium undosum DSM 13378.</title>
        <authorList>
            <person name="Kyndt J.A."/>
            <person name="Meyer T.E."/>
        </authorList>
    </citation>
    <scope>NUCLEOTIDE SEQUENCE [LARGE SCALE GENOMIC DNA]</scope>
    <source>
        <strain evidence="21 22">DSM 13378</strain>
    </source>
</reference>
<keyword evidence="22" id="KW-1185">Reference proteome</keyword>
<dbReference type="InterPro" id="IPR036565">
    <property type="entry name" value="Mur-like_cat_sf"/>
</dbReference>
<dbReference type="GO" id="GO:0005524">
    <property type="term" value="F:ATP binding"/>
    <property type="evidence" value="ECO:0007669"/>
    <property type="project" value="UniProtKB-UniRule"/>
</dbReference>
<dbReference type="OrthoDB" id="9809796at2"/>
<evidence type="ECO:0000256" key="6">
    <source>
        <dbReference type="ARBA" id="ARBA00015655"/>
    </source>
</evidence>
<keyword evidence="11 17" id="KW-0133">Cell shape</keyword>
<evidence type="ECO:0000256" key="16">
    <source>
        <dbReference type="ARBA" id="ARBA00047632"/>
    </source>
</evidence>
<evidence type="ECO:0000313" key="22">
    <source>
        <dbReference type="Proteomes" id="UP000463470"/>
    </source>
</evidence>
<keyword evidence="7 17" id="KW-0963">Cytoplasm</keyword>
<comment type="function">
    <text evidence="1 17 18">Cell wall formation. Catalyzes the addition of glutamate to the nucleotide precursor UDP-N-acetylmuramoyl-L-alanine (UMA).</text>
</comment>
<dbReference type="Pfam" id="PF08245">
    <property type="entry name" value="Mur_ligase_M"/>
    <property type="match status" value="1"/>
</dbReference>
<dbReference type="SUPFAM" id="SSF53623">
    <property type="entry name" value="MurD-like peptide ligases, catalytic domain"/>
    <property type="match status" value="1"/>
</dbReference>
<feature type="domain" description="Mur ligase central" evidence="20">
    <location>
        <begin position="115"/>
        <end position="296"/>
    </location>
</feature>
<organism evidence="21 22">
    <name type="scientific">Heliomicrobium undosum</name>
    <dbReference type="NCBI Taxonomy" id="121734"/>
    <lineage>
        <taxon>Bacteria</taxon>
        <taxon>Bacillati</taxon>
        <taxon>Bacillota</taxon>
        <taxon>Clostridia</taxon>
        <taxon>Eubacteriales</taxon>
        <taxon>Heliobacteriaceae</taxon>
        <taxon>Heliomicrobium</taxon>
    </lineage>
</organism>
<dbReference type="Pfam" id="PF21799">
    <property type="entry name" value="MurD-like_N"/>
    <property type="match status" value="1"/>
</dbReference>
<keyword evidence="10 17" id="KW-0067">ATP-binding</keyword>
<dbReference type="InterPro" id="IPR004101">
    <property type="entry name" value="Mur_ligase_C"/>
</dbReference>
<dbReference type="AlphaFoldDB" id="A0A845L7Q9"/>
<evidence type="ECO:0000256" key="8">
    <source>
        <dbReference type="ARBA" id="ARBA00022598"/>
    </source>
</evidence>
<evidence type="ECO:0000256" key="17">
    <source>
        <dbReference type="HAMAP-Rule" id="MF_00639"/>
    </source>
</evidence>
<dbReference type="Pfam" id="PF02875">
    <property type="entry name" value="Mur_ligase_C"/>
    <property type="match status" value="1"/>
</dbReference>
<dbReference type="SUPFAM" id="SSF51984">
    <property type="entry name" value="MurCD N-terminal domain"/>
    <property type="match status" value="1"/>
</dbReference>
<keyword evidence="13 17" id="KW-0961">Cell wall biogenesis/degradation</keyword>
<dbReference type="SUPFAM" id="SSF53244">
    <property type="entry name" value="MurD-like peptide ligases, peptide-binding domain"/>
    <property type="match status" value="1"/>
</dbReference>
<evidence type="ECO:0000256" key="5">
    <source>
        <dbReference type="ARBA" id="ARBA00012212"/>
    </source>
</evidence>
<name>A0A845L7Q9_9FIRM</name>
<comment type="catalytic activity">
    <reaction evidence="16 17 18">
        <text>UDP-N-acetyl-alpha-D-muramoyl-L-alanine + D-glutamate + ATP = UDP-N-acetyl-alpha-D-muramoyl-L-alanyl-D-glutamate + ADP + phosphate + H(+)</text>
        <dbReference type="Rhea" id="RHEA:16429"/>
        <dbReference type="ChEBI" id="CHEBI:15378"/>
        <dbReference type="ChEBI" id="CHEBI:29986"/>
        <dbReference type="ChEBI" id="CHEBI:30616"/>
        <dbReference type="ChEBI" id="CHEBI:43474"/>
        <dbReference type="ChEBI" id="CHEBI:83898"/>
        <dbReference type="ChEBI" id="CHEBI:83900"/>
        <dbReference type="ChEBI" id="CHEBI:456216"/>
        <dbReference type="EC" id="6.3.2.9"/>
    </reaction>
</comment>
<evidence type="ECO:0000256" key="18">
    <source>
        <dbReference type="RuleBase" id="RU003664"/>
    </source>
</evidence>
<evidence type="ECO:0000259" key="19">
    <source>
        <dbReference type="Pfam" id="PF02875"/>
    </source>
</evidence>
<keyword evidence="17 18" id="KW-0132">Cell division</keyword>
<dbReference type="EMBL" id="WXEY01000003">
    <property type="protein sequence ID" value="MZP28961.1"/>
    <property type="molecule type" value="Genomic_DNA"/>
</dbReference>
<comment type="subcellular location">
    <subcellularLocation>
        <location evidence="2 17 18">Cytoplasm</location>
    </subcellularLocation>
</comment>
<evidence type="ECO:0000259" key="20">
    <source>
        <dbReference type="Pfam" id="PF08245"/>
    </source>
</evidence>
<dbReference type="Gene3D" id="3.40.1190.10">
    <property type="entry name" value="Mur-like, catalytic domain"/>
    <property type="match status" value="1"/>
</dbReference>
<dbReference type="GO" id="GO:0071555">
    <property type="term" value="P:cell wall organization"/>
    <property type="evidence" value="ECO:0007669"/>
    <property type="project" value="UniProtKB-KW"/>
</dbReference>
<evidence type="ECO:0000256" key="14">
    <source>
        <dbReference type="ARBA" id="ARBA00030398"/>
    </source>
</evidence>
<proteinExistence type="inferred from homology"/>
<feature type="domain" description="Mur ligase C-terminal" evidence="19">
    <location>
        <begin position="319"/>
        <end position="433"/>
    </location>
</feature>
<dbReference type="EC" id="6.3.2.9" evidence="5 17"/>
<dbReference type="Proteomes" id="UP000463470">
    <property type="component" value="Unassembled WGS sequence"/>
</dbReference>
<evidence type="ECO:0000256" key="10">
    <source>
        <dbReference type="ARBA" id="ARBA00022840"/>
    </source>
</evidence>
<evidence type="ECO:0000256" key="15">
    <source>
        <dbReference type="ARBA" id="ARBA00032324"/>
    </source>
</evidence>
<sequence length="469" mass="49981">MTNRWQDGRKTLVVGAGKSGIAAARTLARLGASVTLCDTKALEDLSCRKELEAAGVALHGGGYPSLREGGYCEVVMSPGVPLIVPPAREAQERGIAVTGELEIAYLLSPAPFIAITGTNGKTTTTSLVGAILKAAGWNPFVGGNIGQPLVEEAQNLTADRWVVAEVSSFQLETTDQFHPRASMILNITPDHLDRHGDMENYRAIKARIFRNQGGDRGNEDITVLNYDDPLVRTLAADCRSRVLCFSRLQKMEHGAYVDGGMIRFAGPEGDIPVVAVDRLQIKGAHNVENALAACAVTVGLGIAPAVVAQAMIDFQPVEHRMEPAGTVAGVAYVNDSKGTNPDASIKAIESYDRPVILIAGGKNKGSDFSELAEIIKKRVKAVVLVGQAAPVLEAALRKVGVESIKPVDTFEATVLEAARMAEPGDVVLLSPACASLDMFPNYEVRGQVFKDLVRQLAQDHGDEKDQPPC</sequence>
<dbReference type="GO" id="GO:0051301">
    <property type="term" value="P:cell division"/>
    <property type="evidence" value="ECO:0007669"/>
    <property type="project" value="UniProtKB-KW"/>
</dbReference>
<evidence type="ECO:0000256" key="4">
    <source>
        <dbReference type="ARBA" id="ARBA00010416"/>
    </source>
</evidence>
<evidence type="ECO:0000256" key="9">
    <source>
        <dbReference type="ARBA" id="ARBA00022741"/>
    </source>
</evidence>
<protein>
    <recommendedName>
        <fullName evidence="6 17">UDP-N-acetylmuramoylalanine--D-glutamate ligase</fullName>
        <ecNumber evidence="5 17">6.3.2.9</ecNumber>
    </recommendedName>
    <alternativeName>
        <fullName evidence="15 17">D-glutamic acid-adding enzyme</fullName>
    </alternativeName>
    <alternativeName>
        <fullName evidence="14 17">UDP-N-acetylmuramoyl-L-alanyl-D-glutamate synthetase</fullName>
    </alternativeName>
</protein>
<dbReference type="GO" id="GO:0005737">
    <property type="term" value="C:cytoplasm"/>
    <property type="evidence" value="ECO:0007669"/>
    <property type="project" value="UniProtKB-SubCell"/>
</dbReference>
<dbReference type="PANTHER" id="PTHR43692">
    <property type="entry name" value="UDP-N-ACETYLMURAMOYLALANINE--D-GLUTAMATE LIGASE"/>
    <property type="match status" value="1"/>
</dbReference>
<evidence type="ECO:0000256" key="13">
    <source>
        <dbReference type="ARBA" id="ARBA00023316"/>
    </source>
</evidence>
<accession>A0A845L7Q9</accession>
<evidence type="ECO:0000256" key="12">
    <source>
        <dbReference type="ARBA" id="ARBA00022984"/>
    </source>
</evidence>
<dbReference type="UniPathway" id="UPA00219"/>
<keyword evidence="8 17" id="KW-0436">Ligase</keyword>
<keyword evidence="17 18" id="KW-0131">Cell cycle</keyword>
<comment type="similarity">
    <text evidence="4 17">Belongs to the MurCDEF family.</text>
</comment>
<dbReference type="Gene3D" id="3.40.50.720">
    <property type="entry name" value="NAD(P)-binding Rossmann-like Domain"/>
    <property type="match status" value="1"/>
</dbReference>
<feature type="binding site" evidence="17">
    <location>
        <begin position="117"/>
        <end position="123"/>
    </location>
    <ligand>
        <name>ATP</name>
        <dbReference type="ChEBI" id="CHEBI:30616"/>
    </ligand>
</feature>
<dbReference type="InterPro" id="IPR036615">
    <property type="entry name" value="Mur_ligase_C_dom_sf"/>
</dbReference>
<evidence type="ECO:0000256" key="11">
    <source>
        <dbReference type="ARBA" id="ARBA00022960"/>
    </source>
</evidence>
<dbReference type="NCBIfam" id="TIGR01087">
    <property type="entry name" value="murD"/>
    <property type="match status" value="1"/>
</dbReference>
<dbReference type="RefSeq" id="WP_161255468.1">
    <property type="nucleotide sequence ID" value="NZ_WXEY01000003.1"/>
</dbReference>
<dbReference type="GO" id="GO:0008360">
    <property type="term" value="P:regulation of cell shape"/>
    <property type="evidence" value="ECO:0007669"/>
    <property type="project" value="UniProtKB-KW"/>
</dbReference>
<comment type="pathway">
    <text evidence="3 17 18">Cell wall biogenesis; peptidoglycan biosynthesis.</text>
</comment>
<evidence type="ECO:0000256" key="1">
    <source>
        <dbReference type="ARBA" id="ARBA00002734"/>
    </source>
</evidence>